<evidence type="ECO:0000256" key="2">
    <source>
        <dbReference type="PIRSR" id="PIRSR036696-2"/>
    </source>
</evidence>
<dbReference type="Pfam" id="PF01546">
    <property type="entry name" value="Peptidase_M20"/>
    <property type="match status" value="1"/>
</dbReference>
<dbReference type="GO" id="GO:0004046">
    <property type="term" value="F:aminoacylase activity"/>
    <property type="evidence" value="ECO:0007669"/>
    <property type="project" value="TreeGrafter"/>
</dbReference>
<dbReference type="Gene3D" id="3.30.70.360">
    <property type="match status" value="1"/>
</dbReference>
<dbReference type="EMBL" id="UYYB01095041">
    <property type="protein sequence ID" value="VDM75208.1"/>
    <property type="molecule type" value="Genomic_DNA"/>
</dbReference>
<dbReference type="InterPro" id="IPR036264">
    <property type="entry name" value="Bact_exopeptidase_dim_dom"/>
</dbReference>
<gene>
    <name evidence="4" type="ORF">SVUK_LOCUS10206</name>
</gene>
<dbReference type="Pfam" id="PF07687">
    <property type="entry name" value="M20_dimer"/>
    <property type="match status" value="1"/>
</dbReference>
<feature type="binding site" evidence="2">
    <location>
        <position position="122"/>
    </location>
    <ligand>
        <name>Zn(2+)</name>
        <dbReference type="ChEBI" id="CHEBI:29105"/>
        <label>2</label>
    </ligand>
</feature>
<dbReference type="InterPro" id="IPR052083">
    <property type="entry name" value="Aminoacylase-1_M20A"/>
</dbReference>
<proteinExistence type="predicted"/>
<dbReference type="AlphaFoldDB" id="A0A3P7L7Q9"/>
<dbReference type="InterPro" id="IPR011650">
    <property type="entry name" value="Peptidase_M20_dimer"/>
</dbReference>
<organism evidence="4 5">
    <name type="scientific">Strongylus vulgaris</name>
    <name type="common">Blood worm</name>
    <dbReference type="NCBI Taxonomy" id="40348"/>
    <lineage>
        <taxon>Eukaryota</taxon>
        <taxon>Metazoa</taxon>
        <taxon>Ecdysozoa</taxon>
        <taxon>Nematoda</taxon>
        <taxon>Chromadorea</taxon>
        <taxon>Rhabditida</taxon>
        <taxon>Rhabditina</taxon>
        <taxon>Rhabditomorpha</taxon>
        <taxon>Strongyloidea</taxon>
        <taxon>Strongylidae</taxon>
        <taxon>Strongylus</taxon>
    </lineage>
</organism>
<feature type="binding site" evidence="2">
    <location>
        <position position="333"/>
    </location>
    <ligand>
        <name>Zn(2+)</name>
        <dbReference type="ChEBI" id="CHEBI:29105"/>
        <label>2</label>
    </ligand>
</feature>
<dbReference type="SUPFAM" id="SSF55031">
    <property type="entry name" value="Bacterial exopeptidase dimerisation domain"/>
    <property type="match status" value="1"/>
</dbReference>
<keyword evidence="2" id="KW-0862">Zinc</keyword>
<evidence type="ECO:0000256" key="1">
    <source>
        <dbReference type="PIRSR" id="PIRSR036696-1"/>
    </source>
</evidence>
<dbReference type="SUPFAM" id="SSF53187">
    <property type="entry name" value="Zn-dependent exopeptidases"/>
    <property type="match status" value="1"/>
</dbReference>
<dbReference type="InterPro" id="IPR002933">
    <property type="entry name" value="Peptidase_M20"/>
</dbReference>
<comment type="cofactor">
    <cofactor evidence="2">
        <name>Zn(2+)</name>
        <dbReference type="ChEBI" id="CHEBI:29105"/>
    </cofactor>
    <text evidence="2">Binds 2 Zn(2+) ions per subunit.</text>
</comment>
<keyword evidence="2" id="KW-0479">Metal-binding</keyword>
<evidence type="ECO:0000259" key="3">
    <source>
        <dbReference type="Pfam" id="PF07687"/>
    </source>
</evidence>
<accession>A0A3P7L7Q9</accession>
<dbReference type="PANTHER" id="PTHR45892">
    <property type="entry name" value="AMINOACYLASE-1"/>
    <property type="match status" value="1"/>
</dbReference>
<sequence>MEDTAVTKFREYLRVNTEQPNPDYGKPKVFRLIMEDIAVTKFREYLRVNTEQPNPDYGKAKDQWKYDPYAAHKDENGDIYARGAQDMKCVGSQYFEAIRRHFMRGKKRWLRTIHIVWGPDEEIGAAEGMAVFCKMDEFRDLNIGFVLDEGLASETSEYKVYFAERCPWWLKVTCTGSPGHGSKFISNTAGEKLQKLINQTLEFREKQRKILEADPSKTLGDVTTLNLTIIEGGVQVNVLPEKFIAYFDIRVPPTVCFDEFTEEIANWCRNAGEGVEYEFLQVIYHISKCMNKEKSKKMAETSSRYYLLLNLYLQLGYRSIGFSPMNNTPSLLHDHNEYLNEKVYLRGVEIYETLIDNLASLKQQGFEG</sequence>
<dbReference type="FunFam" id="3.30.70.360:FF:000005">
    <property type="entry name" value="Putative Aminoacylase-1"/>
    <property type="match status" value="1"/>
</dbReference>
<feature type="binding site" evidence="2">
    <location>
        <position position="86"/>
    </location>
    <ligand>
        <name>Zn(2+)</name>
        <dbReference type="ChEBI" id="CHEBI:29105"/>
        <label>2</label>
    </ligand>
</feature>
<reference evidence="4 5" key="1">
    <citation type="submission" date="2018-11" db="EMBL/GenBank/DDBJ databases">
        <authorList>
            <consortium name="Pathogen Informatics"/>
        </authorList>
    </citation>
    <scope>NUCLEOTIDE SEQUENCE [LARGE SCALE GENOMIC DNA]</scope>
</reference>
<feature type="binding site" evidence="2">
    <location>
        <position position="149"/>
    </location>
    <ligand>
        <name>Zn(2+)</name>
        <dbReference type="ChEBI" id="CHEBI:29105"/>
        <label>1</label>
    </ligand>
</feature>
<name>A0A3P7L7Q9_STRVU</name>
<dbReference type="GO" id="GO:0046872">
    <property type="term" value="F:metal ion binding"/>
    <property type="evidence" value="ECO:0007669"/>
    <property type="project" value="UniProtKB-KW"/>
</dbReference>
<dbReference type="Gene3D" id="3.40.630.10">
    <property type="entry name" value="Zn peptidases"/>
    <property type="match status" value="1"/>
</dbReference>
<dbReference type="OrthoDB" id="3064516at2759"/>
<dbReference type="PIRSF" id="PIRSF036696">
    <property type="entry name" value="ACY-1"/>
    <property type="match status" value="1"/>
</dbReference>
<feature type="binding site" evidence="2">
    <location>
        <position position="86"/>
    </location>
    <ligand>
        <name>Zn(2+)</name>
        <dbReference type="ChEBI" id="CHEBI:29105"/>
        <label>1</label>
    </ligand>
</feature>
<feature type="active site" description="Proton acceptor" evidence="1">
    <location>
        <position position="121"/>
    </location>
</feature>
<evidence type="ECO:0000313" key="4">
    <source>
        <dbReference type="EMBL" id="VDM75208.1"/>
    </source>
</evidence>
<dbReference type="Proteomes" id="UP000270094">
    <property type="component" value="Unassembled WGS sequence"/>
</dbReference>
<dbReference type="PANTHER" id="PTHR45892:SF1">
    <property type="entry name" value="AMINOACYLASE-1"/>
    <property type="match status" value="1"/>
</dbReference>
<protein>
    <recommendedName>
        <fullName evidence="3">Peptidase M20 dimerisation domain-containing protein</fullName>
    </recommendedName>
</protein>
<keyword evidence="5" id="KW-1185">Reference proteome</keyword>
<dbReference type="Gene3D" id="1.10.150.900">
    <property type="match status" value="1"/>
</dbReference>
<feature type="domain" description="Peptidase M20 dimerisation" evidence="3">
    <location>
        <begin position="168"/>
        <end position="273"/>
    </location>
</feature>
<evidence type="ECO:0000313" key="5">
    <source>
        <dbReference type="Proteomes" id="UP000270094"/>
    </source>
</evidence>